<keyword evidence="5 7" id="KW-0808">Transferase</keyword>
<dbReference type="Proteomes" id="UP000281553">
    <property type="component" value="Unassembled WGS sequence"/>
</dbReference>
<proteinExistence type="inferred from homology"/>
<evidence type="ECO:0000256" key="7">
    <source>
        <dbReference type="PIRNR" id="PIRNR016305"/>
    </source>
</evidence>
<dbReference type="PANTHER" id="PTHR13600:SF33">
    <property type="entry name" value="LEUCINE CARBOXYL METHYLTRANSFERASE 1"/>
    <property type="match status" value="1"/>
</dbReference>
<dbReference type="PIRSF" id="PIRSF016305">
    <property type="entry name" value="LCM_mtfrase"/>
    <property type="match status" value="1"/>
</dbReference>
<dbReference type="SUPFAM" id="SSF53335">
    <property type="entry name" value="S-adenosyl-L-methionine-dependent methyltransferases"/>
    <property type="match status" value="1"/>
</dbReference>
<dbReference type="OrthoDB" id="203237at2759"/>
<evidence type="ECO:0000256" key="2">
    <source>
        <dbReference type="ARBA" id="ARBA00003455"/>
    </source>
</evidence>
<dbReference type="AlphaFoldDB" id="A0A3P7LXL6"/>
<dbReference type="EMBL" id="UYRU01065536">
    <property type="protein sequence ID" value="VDN16357.1"/>
    <property type="molecule type" value="Genomic_DNA"/>
</dbReference>
<evidence type="ECO:0000256" key="6">
    <source>
        <dbReference type="ARBA" id="ARBA00022691"/>
    </source>
</evidence>
<evidence type="ECO:0000256" key="8">
    <source>
        <dbReference type="PIRSR" id="PIRSR016305-1"/>
    </source>
</evidence>
<evidence type="ECO:0000256" key="1">
    <source>
        <dbReference type="ARBA" id="ARBA00000724"/>
    </source>
</evidence>
<evidence type="ECO:0000256" key="4">
    <source>
        <dbReference type="ARBA" id="ARBA00022603"/>
    </source>
</evidence>
<evidence type="ECO:0000313" key="9">
    <source>
        <dbReference type="EMBL" id="VDN16357.1"/>
    </source>
</evidence>
<comment type="function">
    <text evidence="2 7">Methylates the carboxyl group of the C-terminal leucine residue of protein phosphatase 2A catalytic subunits to form alpha-leucine ester residues.</text>
</comment>
<feature type="binding site" evidence="8">
    <location>
        <position position="50"/>
    </location>
    <ligand>
        <name>S-adenosyl-L-methionine</name>
        <dbReference type="ChEBI" id="CHEBI:59789"/>
    </ligand>
</feature>
<organism evidence="9 10">
    <name type="scientific">Dibothriocephalus latus</name>
    <name type="common">Fish tapeworm</name>
    <name type="synonym">Diphyllobothrium latum</name>
    <dbReference type="NCBI Taxonomy" id="60516"/>
    <lineage>
        <taxon>Eukaryota</taxon>
        <taxon>Metazoa</taxon>
        <taxon>Spiralia</taxon>
        <taxon>Lophotrochozoa</taxon>
        <taxon>Platyhelminthes</taxon>
        <taxon>Cestoda</taxon>
        <taxon>Eucestoda</taxon>
        <taxon>Diphyllobothriidea</taxon>
        <taxon>Diphyllobothriidae</taxon>
        <taxon>Dibothriocephalus</taxon>
    </lineage>
</organism>
<dbReference type="EC" id="2.1.1.233" evidence="7"/>
<gene>
    <name evidence="9" type="ORF">DILT_LOCUS12188</name>
</gene>
<reference evidence="9 10" key="1">
    <citation type="submission" date="2018-11" db="EMBL/GenBank/DDBJ databases">
        <authorList>
            <consortium name="Pathogen Informatics"/>
        </authorList>
    </citation>
    <scope>NUCLEOTIDE SEQUENCE [LARGE SCALE GENOMIC DNA]</scope>
</reference>
<feature type="binding site" evidence="8">
    <location>
        <position position="207"/>
    </location>
    <ligand>
        <name>S-adenosyl-L-methionine</name>
        <dbReference type="ChEBI" id="CHEBI:59789"/>
    </ligand>
</feature>
<evidence type="ECO:0000256" key="5">
    <source>
        <dbReference type="ARBA" id="ARBA00022679"/>
    </source>
</evidence>
<dbReference type="PANTHER" id="PTHR13600">
    <property type="entry name" value="LEUCINE CARBOXYL METHYLTRANSFERASE"/>
    <property type="match status" value="1"/>
</dbReference>
<dbReference type="GO" id="GO:0032259">
    <property type="term" value="P:methylation"/>
    <property type="evidence" value="ECO:0007669"/>
    <property type="project" value="UniProtKB-KW"/>
</dbReference>
<keyword evidence="10" id="KW-1185">Reference proteome</keyword>
<sequence>MDQVQCTNDEATASKAHSIRRGYWVDPYTKYFCPIPSAATPEISRGYFVRVQTFEAMTRRFIQACPVDSPAFAYADFNGQCHVVNLGAGSDTLFFRLKSAGVLPKAFVEVDLPGNVKKKIITLRSWHRLEGSLKTDLISFETPPLDAPPQSGFTVATPDSYRSLNAAPYFLLNHDLRLPPASLIEELCTSEAGPKLSPELPTLFLAECVLVYIPTASSEALIKTLASHFTSAAFINYEQVNMNDKFGEIMVRSFRDRSCELPGLSACGSIDDQKQR</sequence>
<protein>
    <recommendedName>
        <fullName evidence="7">Leucine carboxyl methyltransferase 1</fullName>
        <ecNumber evidence="7">2.1.1.233</ecNumber>
    </recommendedName>
</protein>
<dbReference type="InterPro" id="IPR029063">
    <property type="entry name" value="SAM-dependent_MTases_sf"/>
</dbReference>
<evidence type="ECO:0000313" key="10">
    <source>
        <dbReference type="Proteomes" id="UP000281553"/>
    </source>
</evidence>
<dbReference type="InterPro" id="IPR007213">
    <property type="entry name" value="Ppm1/Ppm2/Tcmp"/>
</dbReference>
<keyword evidence="6 7" id="KW-0949">S-adenosyl-L-methionine</keyword>
<comment type="catalytic activity">
    <reaction evidence="1 7">
        <text>[phosphatase 2A protein]-C-terminal L-leucine + S-adenosyl-L-methionine = [phosphatase 2A protein]-C-terminal L-leucine methyl ester + S-adenosyl-L-homocysteine</text>
        <dbReference type="Rhea" id="RHEA:48544"/>
        <dbReference type="Rhea" id="RHEA-COMP:12134"/>
        <dbReference type="Rhea" id="RHEA-COMP:12135"/>
        <dbReference type="ChEBI" id="CHEBI:57856"/>
        <dbReference type="ChEBI" id="CHEBI:59789"/>
        <dbReference type="ChEBI" id="CHEBI:90516"/>
        <dbReference type="ChEBI" id="CHEBI:90517"/>
        <dbReference type="EC" id="2.1.1.233"/>
    </reaction>
</comment>
<feature type="binding site" evidence="8">
    <location>
        <position position="87"/>
    </location>
    <ligand>
        <name>S-adenosyl-L-methionine</name>
        <dbReference type="ChEBI" id="CHEBI:59789"/>
    </ligand>
</feature>
<dbReference type="GO" id="GO:0018423">
    <property type="term" value="F:protein C-terminal leucine carboxyl O-methyltransferase activity"/>
    <property type="evidence" value="ECO:0007669"/>
    <property type="project" value="UniProtKB-EC"/>
</dbReference>
<name>A0A3P7LXL6_DIBLA</name>
<dbReference type="InterPro" id="IPR016651">
    <property type="entry name" value="LCMT1"/>
</dbReference>
<accession>A0A3P7LXL6</accession>
<feature type="binding site" evidence="8">
    <location>
        <begin position="175"/>
        <end position="176"/>
    </location>
    <ligand>
        <name>S-adenosyl-L-methionine</name>
        <dbReference type="ChEBI" id="CHEBI:59789"/>
    </ligand>
</feature>
<comment type="similarity">
    <text evidence="3 7">Belongs to the methyltransferase superfamily. LCMT family.</text>
</comment>
<evidence type="ECO:0000256" key="3">
    <source>
        <dbReference type="ARBA" id="ARBA00010703"/>
    </source>
</evidence>
<dbReference type="GO" id="GO:0005829">
    <property type="term" value="C:cytosol"/>
    <property type="evidence" value="ECO:0007669"/>
    <property type="project" value="TreeGrafter"/>
</dbReference>
<dbReference type="Pfam" id="PF04072">
    <property type="entry name" value="LCM"/>
    <property type="match status" value="1"/>
</dbReference>
<keyword evidence="4 7" id="KW-0489">Methyltransferase</keyword>
<dbReference type="Gene3D" id="3.40.50.150">
    <property type="entry name" value="Vaccinia Virus protein VP39"/>
    <property type="match status" value="1"/>
</dbReference>